<organism evidence="2 3">
    <name type="scientific">Paenibacillus oryzisoli</name>
    <dbReference type="NCBI Taxonomy" id="1850517"/>
    <lineage>
        <taxon>Bacteria</taxon>
        <taxon>Bacillati</taxon>
        <taxon>Bacillota</taxon>
        <taxon>Bacilli</taxon>
        <taxon>Bacillales</taxon>
        <taxon>Paenibacillaceae</taxon>
        <taxon>Paenibacillus</taxon>
    </lineage>
</organism>
<dbReference type="GO" id="GO:0016853">
    <property type="term" value="F:isomerase activity"/>
    <property type="evidence" value="ECO:0007669"/>
    <property type="project" value="UniProtKB-KW"/>
</dbReference>
<dbReference type="EMBL" id="LYPB01000074">
    <property type="protein sequence ID" value="OAS16796.1"/>
    <property type="molecule type" value="Genomic_DNA"/>
</dbReference>
<keyword evidence="2" id="KW-0413">Isomerase</keyword>
<dbReference type="InterPro" id="IPR050312">
    <property type="entry name" value="IolE/XylAMocC-like"/>
</dbReference>
<dbReference type="PANTHER" id="PTHR12110">
    <property type="entry name" value="HYDROXYPYRUVATE ISOMERASE"/>
    <property type="match status" value="1"/>
</dbReference>
<dbReference type="Proteomes" id="UP000078454">
    <property type="component" value="Unassembled WGS sequence"/>
</dbReference>
<dbReference type="OrthoDB" id="9779184at2"/>
<dbReference type="AlphaFoldDB" id="A0A198A6U6"/>
<name>A0A198A6U6_9BACL</name>
<dbReference type="RefSeq" id="WP_068667001.1">
    <property type="nucleotide sequence ID" value="NZ_LYPB01000074.1"/>
</dbReference>
<dbReference type="InterPro" id="IPR013022">
    <property type="entry name" value="Xyl_isomerase-like_TIM-brl"/>
</dbReference>
<evidence type="ECO:0000259" key="1">
    <source>
        <dbReference type="Pfam" id="PF01261"/>
    </source>
</evidence>
<comment type="caution">
    <text evidence="2">The sequence shown here is derived from an EMBL/GenBank/DDBJ whole genome shotgun (WGS) entry which is preliminary data.</text>
</comment>
<sequence>MKFAAFSGVLMDHSIQEAMKITKELGLDGIEIAARDHHLSPTTSRSRLKELRTLSEELQLAIPAIASYTGRFSTISDQEASATFDDFRRLLEAADQLGATMIRVLTGGPNAFLAHEYHYAKAAYWLERCAEDAKAYNMDVLVELHNESLVETADDALKLLQLVKMDRIGFIHDAGNMYITDTDYGYESVKKLGKHLKHVHVKDERRTSDGSEPGAFSNRTHRGIENFVPCLLGKGEADHSALFESLREIGYKDWVTLECHTQGSGFERLQHDFQIAQKLASGQIPM</sequence>
<evidence type="ECO:0000313" key="3">
    <source>
        <dbReference type="Proteomes" id="UP000078454"/>
    </source>
</evidence>
<dbReference type="PANTHER" id="PTHR12110:SF41">
    <property type="entry name" value="INOSOSE DEHYDRATASE"/>
    <property type="match status" value="1"/>
</dbReference>
<evidence type="ECO:0000313" key="2">
    <source>
        <dbReference type="EMBL" id="OAS16796.1"/>
    </source>
</evidence>
<dbReference type="Gene3D" id="3.20.20.150">
    <property type="entry name" value="Divalent-metal-dependent TIM barrel enzymes"/>
    <property type="match status" value="1"/>
</dbReference>
<reference evidence="2 3" key="1">
    <citation type="submission" date="2016-05" db="EMBL/GenBank/DDBJ databases">
        <title>Paenibacillus sp. 1ZS3-15 nov., isolated from the rhizosphere soil.</title>
        <authorList>
            <person name="Zhang X.X."/>
            <person name="Zhang J."/>
        </authorList>
    </citation>
    <scope>NUCLEOTIDE SEQUENCE [LARGE SCALE GENOMIC DNA]</scope>
    <source>
        <strain evidence="2 3">1ZS3-15</strain>
    </source>
</reference>
<feature type="domain" description="Xylose isomerase-like TIM barrel" evidence="1">
    <location>
        <begin position="21"/>
        <end position="263"/>
    </location>
</feature>
<proteinExistence type="predicted"/>
<dbReference type="SUPFAM" id="SSF51658">
    <property type="entry name" value="Xylose isomerase-like"/>
    <property type="match status" value="1"/>
</dbReference>
<keyword evidence="3" id="KW-1185">Reference proteome</keyword>
<dbReference type="Pfam" id="PF01261">
    <property type="entry name" value="AP_endonuc_2"/>
    <property type="match status" value="1"/>
</dbReference>
<gene>
    <name evidence="2" type="ORF">A8708_07980</name>
</gene>
<dbReference type="InterPro" id="IPR036237">
    <property type="entry name" value="Xyl_isomerase-like_sf"/>
</dbReference>
<dbReference type="STRING" id="1850517.A8708_07980"/>
<protein>
    <submittedName>
        <fullName evidence="2">Xylose isomerase</fullName>
    </submittedName>
</protein>
<accession>A0A198A6U6</accession>